<comment type="caution">
    <text evidence="1">The sequence shown here is derived from an EMBL/GenBank/DDBJ whole genome shotgun (WGS) entry which is preliminary data.</text>
</comment>
<keyword evidence="2" id="KW-1185">Reference proteome</keyword>
<protein>
    <submittedName>
        <fullName evidence="1">Uncharacterized protein</fullName>
    </submittedName>
</protein>
<name>A0ABT2VXU9_9FLAO</name>
<dbReference type="EMBL" id="JAOTEN010000003">
    <property type="protein sequence ID" value="MCU7614827.1"/>
    <property type="molecule type" value="Genomic_DNA"/>
</dbReference>
<sequence>MSKALKLLLDEETTAIWDFVNSKCKVKLVSDYNYSVNIIEREIKTNLATIWYNQFNLRPDYFAHELLHVKINCEGYIVSKLIDKLFWNFPVVAQTWDRPFRNLVGNIVDHEKMFLEYLELGFEKDEFVGDFYERKCTATEINIEMNFCSHPSIHSYKYITAKFFLIKGTLDSSINYDEELKLFSRLAPKLYESLDMFWNSLLSIRKPYEKEIQEKVVTNLLANLEEIYMQL</sequence>
<evidence type="ECO:0000313" key="1">
    <source>
        <dbReference type="EMBL" id="MCU7614827.1"/>
    </source>
</evidence>
<dbReference type="RefSeq" id="WP_262990813.1">
    <property type="nucleotide sequence ID" value="NZ_JAOTEN010000003.1"/>
</dbReference>
<evidence type="ECO:0000313" key="2">
    <source>
        <dbReference type="Proteomes" id="UP001208114"/>
    </source>
</evidence>
<organism evidence="1 2">
    <name type="scientific">Chryseobacterium gilvum</name>
    <dbReference type="NCBI Taxonomy" id="2976534"/>
    <lineage>
        <taxon>Bacteria</taxon>
        <taxon>Pseudomonadati</taxon>
        <taxon>Bacteroidota</taxon>
        <taxon>Flavobacteriia</taxon>
        <taxon>Flavobacteriales</taxon>
        <taxon>Weeksellaceae</taxon>
        <taxon>Chryseobacterium group</taxon>
        <taxon>Chryseobacterium</taxon>
    </lineage>
</organism>
<proteinExistence type="predicted"/>
<reference evidence="2" key="1">
    <citation type="submission" date="2023-07" db="EMBL/GenBank/DDBJ databases">
        <title>Chryseobacterium sp. GMJ5 Genome sequencing and assembly.</title>
        <authorList>
            <person name="Jung Y."/>
        </authorList>
    </citation>
    <scope>NUCLEOTIDE SEQUENCE [LARGE SCALE GENOMIC DNA]</scope>
    <source>
        <strain evidence="2">GMJ5</strain>
    </source>
</reference>
<dbReference type="Proteomes" id="UP001208114">
    <property type="component" value="Unassembled WGS sequence"/>
</dbReference>
<gene>
    <name evidence="1" type="ORF">N0B16_10300</name>
</gene>
<accession>A0ABT2VXU9</accession>